<evidence type="ECO:0000313" key="6">
    <source>
        <dbReference type="Proteomes" id="UP000694559"/>
    </source>
</evidence>
<dbReference type="Pfam" id="PF00481">
    <property type="entry name" value="PP2C"/>
    <property type="match status" value="1"/>
</dbReference>
<dbReference type="InterPro" id="IPR036457">
    <property type="entry name" value="PPM-type-like_dom_sf"/>
</dbReference>
<dbReference type="OMA" id="AHFAHEN"/>
<evidence type="ECO:0000256" key="3">
    <source>
        <dbReference type="ARBA" id="ARBA00022912"/>
    </source>
</evidence>
<organism evidence="5 6">
    <name type="scientific">Naja naja</name>
    <name type="common">Indian cobra</name>
    <dbReference type="NCBI Taxonomy" id="35670"/>
    <lineage>
        <taxon>Eukaryota</taxon>
        <taxon>Metazoa</taxon>
        <taxon>Chordata</taxon>
        <taxon>Craniata</taxon>
        <taxon>Vertebrata</taxon>
        <taxon>Euteleostomi</taxon>
        <taxon>Lepidosauria</taxon>
        <taxon>Squamata</taxon>
        <taxon>Bifurcata</taxon>
        <taxon>Unidentata</taxon>
        <taxon>Episquamata</taxon>
        <taxon>Toxicofera</taxon>
        <taxon>Serpentes</taxon>
        <taxon>Colubroidea</taxon>
        <taxon>Elapidae</taxon>
        <taxon>Elapinae</taxon>
        <taxon>Naja</taxon>
    </lineage>
</organism>
<dbReference type="GO" id="GO:0004721">
    <property type="term" value="F:phosphoprotein phosphatase activity"/>
    <property type="evidence" value="ECO:0007669"/>
    <property type="project" value="UniProtKB-KW"/>
</dbReference>
<dbReference type="InterPro" id="IPR000222">
    <property type="entry name" value="PP2C_BS"/>
</dbReference>
<reference evidence="5" key="2">
    <citation type="submission" date="2025-09" db="UniProtKB">
        <authorList>
            <consortium name="Ensembl"/>
        </authorList>
    </citation>
    <scope>IDENTIFICATION</scope>
</reference>
<evidence type="ECO:0000256" key="2">
    <source>
        <dbReference type="ARBA" id="ARBA00022801"/>
    </source>
</evidence>
<dbReference type="OrthoDB" id="10025511at2759"/>
<dbReference type="Ensembl" id="ENSNNAT00000004911.1">
    <property type="protein sequence ID" value="ENSNNAP00000004697.1"/>
    <property type="gene ID" value="ENSNNAG00000003148.1"/>
</dbReference>
<dbReference type="GeneTree" id="ENSGT00940000155672"/>
<dbReference type="GO" id="GO:0046872">
    <property type="term" value="F:metal ion binding"/>
    <property type="evidence" value="ECO:0007669"/>
    <property type="project" value="UniProtKB-KW"/>
</dbReference>
<keyword evidence="6" id="KW-1185">Reference proteome</keyword>
<protein>
    <recommendedName>
        <fullName evidence="4">PPM-type phosphatase domain-containing protein</fullName>
    </recommendedName>
</protein>
<dbReference type="SUPFAM" id="SSF81606">
    <property type="entry name" value="PP2C-like"/>
    <property type="match status" value="1"/>
</dbReference>
<keyword evidence="3" id="KW-0904">Protein phosphatase</keyword>
<evidence type="ECO:0000313" key="5">
    <source>
        <dbReference type="Ensembl" id="ENSNNAP00000004697.1"/>
    </source>
</evidence>
<reference evidence="5" key="1">
    <citation type="submission" date="2025-08" db="UniProtKB">
        <authorList>
            <consortium name="Ensembl"/>
        </authorList>
    </citation>
    <scope>IDENTIFICATION</scope>
</reference>
<dbReference type="InterPro" id="IPR001932">
    <property type="entry name" value="PPM-type_phosphatase-like_dom"/>
</dbReference>
<accession>A0A8C6VEW9</accession>
<dbReference type="Proteomes" id="UP000694559">
    <property type="component" value="Unplaced"/>
</dbReference>
<sequence length="128" mass="14022">MEGLCCSLVVSLFSDQGGRKYMEVVTQIMLELKPKEEKEDIAAGATSGAALGSSPLPPLPSVAFFAMCDGHGGQEAAHFAHENLWPFSKKQKGFCSAELATGCVALHKGFLRCLWLCHVRYRDFFPLR</sequence>
<keyword evidence="1" id="KW-0479">Metal-binding</keyword>
<evidence type="ECO:0000256" key="1">
    <source>
        <dbReference type="ARBA" id="ARBA00022723"/>
    </source>
</evidence>
<dbReference type="Gene3D" id="3.60.40.10">
    <property type="entry name" value="PPM-type phosphatase domain"/>
    <property type="match status" value="1"/>
</dbReference>
<keyword evidence="2" id="KW-0378">Hydrolase</keyword>
<dbReference type="PROSITE" id="PS01032">
    <property type="entry name" value="PPM_1"/>
    <property type="match status" value="1"/>
</dbReference>
<proteinExistence type="predicted"/>
<dbReference type="AlphaFoldDB" id="A0A8C6VEW9"/>
<feature type="domain" description="PPM-type phosphatase" evidence="4">
    <location>
        <begin position="57"/>
        <end position="112"/>
    </location>
</feature>
<name>A0A8C6VEW9_NAJNA</name>
<evidence type="ECO:0000259" key="4">
    <source>
        <dbReference type="Pfam" id="PF00481"/>
    </source>
</evidence>